<feature type="domain" description="AP complex mu/sigma subunit" evidence="6">
    <location>
        <begin position="21"/>
        <end position="135"/>
    </location>
</feature>
<reference evidence="7 8" key="1">
    <citation type="journal article" date="2010" name="Nature">
        <title>The sequence and de novo assembly of the giant panda genome.</title>
        <authorList>
            <person name="Li R."/>
            <person name="Fan W."/>
            <person name="Tian G."/>
            <person name="Zhu H."/>
            <person name="He L."/>
            <person name="Cai J."/>
            <person name="Huang Q."/>
            <person name="Cai Q."/>
            <person name="Li B."/>
            <person name="Bai Y."/>
            <person name="Zhang Z."/>
            <person name="Zhang Y."/>
            <person name="Wang W."/>
            <person name="Li J."/>
            <person name="Wei F."/>
            <person name="Li H."/>
            <person name="Jian M."/>
            <person name="Li J."/>
            <person name="Zhang Z."/>
            <person name="Nielsen R."/>
            <person name="Li D."/>
            <person name="Gu W."/>
            <person name="Yang Z."/>
            <person name="Xuan Z."/>
            <person name="Ryder O.A."/>
            <person name="Leung F.C."/>
            <person name="Zhou Y."/>
            <person name="Cao J."/>
            <person name="Sun X."/>
            <person name="Fu Y."/>
            <person name="Fang X."/>
            <person name="Guo X."/>
            <person name="Wang B."/>
            <person name="Hou R."/>
            <person name="Shen F."/>
            <person name="Mu B."/>
            <person name="Ni P."/>
            <person name="Lin R."/>
            <person name="Qian W."/>
            <person name="Wang G."/>
            <person name="Yu C."/>
            <person name="Nie W."/>
            <person name="Wang J."/>
            <person name="Wu Z."/>
            <person name="Liang H."/>
            <person name="Min J."/>
            <person name="Wu Q."/>
            <person name="Cheng S."/>
            <person name="Ruan J."/>
            <person name="Wang M."/>
            <person name="Shi Z."/>
            <person name="Wen M."/>
            <person name="Liu B."/>
            <person name="Ren X."/>
            <person name="Zheng H."/>
            <person name="Dong D."/>
            <person name="Cook K."/>
            <person name="Shan G."/>
            <person name="Zhang H."/>
            <person name="Kosiol C."/>
            <person name="Xie X."/>
            <person name="Lu Z."/>
            <person name="Zheng H."/>
            <person name="Li Y."/>
            <person name="Steiner C.C."/>
            <person name="Lam T.T."/>
            <person name="Lin S."/>
            <person name="Zhang Q."/>
            <person name="Li G."/>
            <person name="Tian J."/>
            <person name="Gong T."/>
            <person name="Liu H."/>
            <person name="Zhang D."/>
            <person name="Fang L."/>
            <person name="Ye C."/>
            <person name="Zhang J."/>
            <person name="Hu W."/>
            <person name="Xu A."/>
            <person name="Ren Y."/>
            <person name="Zhang G."/>
            <person name="Bruford M.W."/>
            <person name="Li Q."/>
            <person name="Ma L."/>
            <person name="Guo Y."/>
            <person name="An N."/>
            <person name="Hu Y."/>
            <person name="Zheng Y."/>
            <person name="Shi Y."/>
            <person name="Li Z."/>
            <person name="Liu Q."/>
            <person name="Chen Y."/>
            <person name="Zhao J."/>
            <person name="Qu N."/>
            <person name="Zhao S."/>
            <person name="Tian F."/>
            <person name="Wang X."/>
            <person name="Wang H."/>
            <person name="Xu L."/>
            <person name="Liu X."/>
            <person name="Vinar T."/>
            <person name="Wang Y."/>
            <person name="Lam T.W."/>
            <person name="Yiu S.M."/>
            <person name="Liu S."/>
            <person name="Zhang H."/>
            <person name="Li D."/>
            <person name="Huang Y."/>
            <person name="Wang X."/>
            <person name="Yang G."/>
            <person name="Jiang Z."/>
            <person name="Wang J."/>
            <person name="Qin N."/>
            <person name="Li L."/>
            <person name="Li J."/>
            <person name="Bolund L."/>
            <person name="Kristiansen K."/>
            <person name="Wong G.K."/>
            <person name="Olson M."/>
            <person name="Zhang X."/>
            <person name="Li S."/>
            <person name="Yang H."/>
            <person name="Wang J."/>
            <person name="Wang J."/>
        </authorList>
    </citation>
    <scope>NUCLEOTIDE SEQUENCE [LARGE SCALE GENOMIC DNA]</scope>
</reference>
<dbReference type="InterPro" id="IPR011012">
    <property type="entry name" value="Longin-like_dom_sf"/>
</dbReference>
<evidence type="ECO:0000256" key="5">
    <source>
        <dbReference type="ARBA" id="ARBA00023136"/>
    </source>
</evidence>
<reference evidence="7" key="3">
    <citation type="submission" date="2025-09" db="UniProtKB">
        <authorList>
            <consortium name="Ensembl"/>
        </authorList>
    </citation>
    <scope>IDENTIFICATION</scope>
</reference>
<dbReference type="InterPro" id="IPR022775">
    <property type="entry name" value="AP_mu_sigma_su"/>
</dbReference>
<keyword evidence="4" id="KW-0653">Protein transport</keyword>
<dbReference type="PANTHER" id="PTHR11753">
    <property type="entry name" value="ADAPTOR COMPLEXES SMALL SUBUNIT FAMILY"/>
    <property type="match status" value="1"/>
</dbReference>
<dbReference type="InterPro" id="IPR016635">
    <property type="entry name" value="AP_complex_ssu"/>
</dbReference>
<comment type="similarity">
    <text evidence="2">Belongs to the adaptor complexes small subunit family.</text>
</comment>
<organism evidence="7 8">
    <name type="scientific">Ailuropoda melanoleuca</name>
    <name type="common">Giant panda</name>
    <dbReference type="NCBI Taxonomy" id="9646"/>
    <lineage>
        <taxon>Eukaryota</taxon>
        <taxon>Metazoa</taxon>
        <taxon>Chordata</taxon>
        <taxon>Craniata</taxon>
        <taxon>Vertebrata</taxon>
        <taxon>Euteleostomi</taxon>
        <taxon>Mammalia</taxon>
        <taxon>Eutheria</taxon>
        <taxon>Laurasiatheria</taxon>
        <taxon>Carnivora</taxon>
        <taxon>Caniformia</taxon>
        <taxon>Ursidae</taxon>
        <taxon>Ailuropoda</taxon>
    </lineage>
</organism>
<evidence type="ECO:0000256" key="3">
    <source>
        <dbReference type="ARBA" id="ARBA00022448"/>
    </source>
</evidence>
<comment type="subcellular location">
    <subcellularLocation>
        <location evidence="1">Endomembrane system</location>
        <topology evidence="1">Peripheral membrane protein</topology>
    </subcellularLocation>
</comment>
<keyword evidence="5" id="KW-0472">Membrane</keyword>
<evidence type="ECO:0000313" key="7">
    <source>
        <dbReference type="Ensembl" id="ENSAMEP00000031664.1"/>
    </source>
</evidence>
<dbReference type="SUPFAM" id="SSF64356">
    <property type="entry name" value="SNARE-like"/>
    <property type="match status" value="1"/>
</dbReference>
<evidence type="ECO:0000256" key="1">
    <source>
        <dbReference type="ARBA" id="ARBA00004184"/>
    </source>
</evidence>
<name>A0A7N5JWU8_AILME</name>
<evidence type="ECO:0000259" key="6">
    <source>
        <dbReference type="Pfam" id="PF01217"/>
    </source>
</evidence>
<dbReference type="Ensembl" id="ENSAMET00000003163.2">
    <property type="protein sequence ID" value="ENSAMEP00000031664.1"/>
    <property type="gene ID" value="ENSAMEG00000002879.2"/>
</dbReference>
<proteinExistence type="inferred from homology"/>
<dbReference type="Pfam" id="PF01217">
    <property type="entry name" value="Clat_adaptor_s"/>
    <property type="match status" value="1"/>
</dbReference>
<dbReference type="Proteomes" id="UP000008912">
    <property type="component" value="Unassembled WGS sequence"/>
</dbReference>
<evidence type="ECO:0000256" key="4">
    <source>
        <dbReference type="ARBA" id="ARBA00022927"/>
    </source>
</evidence>
<protein>
    <recommendedName>
        <fullName evidence="6">AP complex mu/sigma subunit domain-containing protein</fullName>
    </recommendedName>
</protein>
<dbReference type="GO" id="GO:0012505">
    <property type="term" value="C:endomembrane system"/>
    <property type="evidence" value="ECO:0007669"/>
    <property type="project" value="UniProtKB-SubCell"/>
</dbReference>
<accession>A0A7N5JWU8</accession>
<dbReference type="GO" id="GO:0015031">
    <property type="term" value="P:protein transport"/>
    <property type="evidence" value="ECO:0007669"/>
    <property type="project" value="UniProtKB-KW"/>
</dbReference>
<dbReference type="InParanoid" id="A0A7N5JWU8"/>
<sequence length="249" mass="28925">QMQKNKVFDKIQHPFMMKTLKVSIEEIHSIWYLKDENISNCLEGLLIGQSDNKLVYKHYTLYFGFCVDSSENELGILDLVQVFVETLDKCFEYASELDLIFHVDKVCRIFLKTYLRENGDGGMVMETNTDETVTQTDGAPARAVSPVKNMNLPEIPRNTNMVTSNSSCIFQRNNSKIYMKPQNTLNSQNNLKSKETFKILIKETEDTFEQYYLIHEHGIAILFKVIKRSNTIPIRIPVAFFREIILKFI</sequence>
<dbReference type="Gene3D" id="3.30.450.60">
    <property type="match status" value="1"/>
</dbReference>
<keyword evidence="8" id="KW-1185">Reference proteome</keyword>
<keyword evidence="3" id="KW-0813">Transport</keyword>
<dbReference type="AlphaFoldDB" id="A0A7N5JWU8"/>
<dbReference type="GeneTree" id="ENSGT00970000193421"/>
<reference evidence="7" key="2">
    <citation type="submission" date="2025-08" db="UniProtKB">
        <authorList>
            <consortium name="Ensembl"/>
        </authorList>
    </citation>
    <scope>IDENTIFICATION</scope>
</reference>
<evidence type="ECO:0000313" key="8">
    <source>
        <dbReference type="Proteomes" id="UP000008912"/>
    </source>
</evidence>
<evidence type="ECO:0000256" key="2">
    <source>
        <dbReference type="ARBA" id="ARBA00006972"/>
    </source>
</evidence>